<dbReference type="RefSeq" id="WP_238229801.1">
    <property type="nucleotide sequence ID" value="NZ_BPQO01000004.1"/>
</dbReference>
<keyword evidence="2" id="KW-1185">Reference proteome</keyword>
<name>A0AAV4ZJ33_9HYPH</name>
<dbReference type="AlphaFoldDB" id="A0AAV4ZJ33"/>
<dbReference type="EMBL" id="BPQO01000004">
    <property type="protein sequence ID" value="GJD87810.1"/>
    <property type="molecule type" value="Genomic_DNA"/>
</dbReference>
<dbReference type="Proteomes" id="UP001055247">
    <property type="component" value="Unassembled WGS sequence"/>
</dbReference>
<proteinExistence type="predicted"/>
<gene>
    <name evidence="1" type="ORF">BHAOGJBA_1315</name>
</gene>
<protein>
    <submittedName>
        <fullName evidence="1">Uncharacterized protein</fullName>
    </submittedName>
</protein>
<accession>A0AAV4ZJ33</accession>
<evidence type="ECO:0000313" key="1">
    <source>
        <dbReference type="EMBL" id="GJD87810.1"/>
    </source>
</evidence>
<reference evidence="1" key="2">
    <citation type="submission" date="2021-08" db="EMBL/GenBank/DDBJ databases">
        <authorList>
            <person name="Tani A."/>
            <person name="Ola A."/>
            <person name="Ogura Y."/>
            <person name="Katsura K."/>
            <person name="Hayashi T."/>
        </authorList>
    </citation>
    <scope>NUCLEOTIDE SEQUENCE</scope>
    <source>
        <strain evidence="1">DSM 16372</strain>
    </source>
</reference>
<organism evidence="1 2">
    <name type="scientific">Methylobacterium hispanicum</name>
    <dbReference type="NCBI Taxonomy" id="270350"/>
    <lineage>
        <taxon>Bacteria</taxon>
        <taxon>Pseudomonadati</taxon>
        <taxon>Pseudomonadota</taxon>
        <taxon>Alphaproteobacteria</taxon>
        <taxon>Hyphomicrobiales</taxon>
        <taxon>Methylobacteriaceae</taxon>
        <taxon>Methylobacterium</taxon>
    </lineage>
</organism>
<evidence type="ECO:0000313" key="2">
    <source>
        <dbReference type="Proteomes" id="UP001055247"/>
    </source>
</evidence>
<comment type="caution">
    <text evidence="1">The sequence shown here is derived from an EMBL/GenBank/DDBJ whole genome shotgun (WGS) entry which is preliminary data.</text>
</comment>
<sequence length="75" mass="8535">MTSDDRWRDPVTGQYAFQENWDRMCRCGHTLGAHTAGGFRCLNNNETIGPECDGTPCDCQKFRPKRVRNPTKASE</sequence>
<reference evidence="1" key="1">
    <citation type="journal article" date="2016" name="Front. Microbiol.">
        <title>Genome Sequence of the Piezophilic, Mesophilic Sulfate-Reducing Bacterium Desulfovibrio indicus J2T.</title>
        <authorList>
            <person name="Cao J."/>
            <person name="Maignien L."/>
            <person name="Shao Z."/>
            <person name="Alain K."/>
            <person name="Jebbar M."/>
        </authorList>
    </citation>
    <scope>NUCLEOTIDE SEQUENCE</scope>
    <source>
        <strain evidence="1">DSM 16372</strain>
    </source>
</reference>